<proteinExistence type="predicted"/>
<reference evidence="1" key="1">
    <citation type="journal article" date="2020" name="G3 (Bethesda)">
        <title>High-Quality Assemblies for Three Invasive Social Wasps from the &lt;i&gt;Vespula&lt;/i&gt; Genus.</title>
        <authorList>
            <person name="Harrop T.W.R."/>
            <person name="Guhlin J."/>
            <person name="McLaughlin G.M."/>
            <person name="Permina E."/>
            <person name="Stockwell P."/>
            <person name="Gilligan J."/>
            <person name="Le Lec M.F."/>
            <person name="Gruber M.A.M."/>
            <person name="Quinn O."/>
            <person name="Lovegrove M."/>
            <person name="Duncan E.J."/>
            <person name="Remnant E.J."/>
            <person name="Van Eeckhoven J."/>
            <person name="Graham B."/>
            <person name="Knapp R.A."/>
            <person name="Langford K.W."/>
            <person name="Kronenberg Z."/>
            <person name="Press M.O."/>
            <person name="Eacker S.M."/>
            <person name="Wilson-Rankin E.E."/>
            <person name="Purcell J."/>
            <person name="Lester P.J."/>
            <person name="Dearden P.K."/>
        </authorList>
    </citation>
    <scope>NUCLEOTIDE SEQUENCE</scope>
    <source>
        <strain evidence="1">Volc-1</strain>
    </source>
</reference>
<gene>
    <name evidence="1" type="ORF">H0235_011056</name>
</gene>
<keyword evidence="2" id="KW-1185">Reference proteome</keyword>
<name>A0A834NRD5_VESPE</name>
<comment type="caution">
    <text evidence="1">The sequence shown here is derived from an EMBL/GenBank/DDBJ whole genome shotgun (WGS) entry which is preliminary data.</text>
</comment>
<dbReference type="Proteomes" id="UP000600918">
    <property type="component" value="Unassembled WGS sequence"/>
</dbReference>
<dbReference type="EMBL" id="JACSDY010000010">
    <property type="protein sequence ID" value="KAF7416525.1"/>
    <property type="molecule type" value="Genomic_DNA"/>
</dbReference>
<evidence type="ECO:0000313" key="2">
    <source>
        <dbReference type="Proteomes" id="UP000600918"/>
    </source>
</evidence>
<accession>A0A834NRD5</accession>
<dbReference type="AlphaFoldDB" id="A0A834NRD5"/>
<organism evidence="1 2">
    <name type="scientific">Vespula pensylvanica</name>
    <name type="common">Western yellow jacket</name>
    <name type="synonym">Wasp</name>
    <dbReference type="NCBI Taxonomy" id="30213"/>
    <lineage>
        <taxon>Eukaryota</taxon>
        <taxon>Metazoa</taxon>
        <taxon>Ecdysozoa</taxon>
        <taxon>Arthropoda</taxon>
        <taxon>Hexapoda</taxon>
        <taxon>Insecta</taxon>
        <taxon>Pterygota</taxon>
        <taxon>Neoptera</taxon>
        <taxon>Endopterygota</taxon>
        <taxon>Hymenoptera</taxon>
        <taxon>Apocrita</taxon>
        <taxon>Aculeata</taxon>
        <taxon>Vespoidea</taxon>
        <taxon>Vespidae</taxon>
        <taxon>Vespinae</taxon>
        <taxon>Vespula</taxon>
    </lineage>
</organism>
<protein>
    <submittedName>
        <fullName evidence="1">Uncharacterized protein</fullName>
    </submittedName>
</protein>
<sequence>MREPGMYAEKVDEMRTSEPIAITKVDTSQPLAAFYEFLDRVTKYRSKMHMCSVCIETRSHPQDRDVLIPGTTTTLLLPLLLPPHARDEKKTCLLPASPSSSPSPPSSSGVVVGLDSPATTEHLWTILRRSWARNPCTKRCPTCPMWRCNCRPGLGTPLRRGIEGYRGPADPVE</sequence>
<evidence type="ECO:0000313" key="1">
    <source>
        <dbReference type="EMBL" id="KAF7416525.1"/>
    </source>
</evidence>